<reference evidence="7 8" key="1">
    <citation type="submission" date="2024-06" db="EMBL/GenBank/DDBJ databases">
        <authorList>
            <person name="Chen R.Y."/>
        </authorList>
    </citation>
    <scope>NUCLEOTIDE SEQUENCE [LARGE SCALE GENOMIC DNA]</scope>
    <source>
        <strain evidence="7 8">D2</strain>
    </source>
</reference>
<protein>
    <submittedName>
        <fullName evidence="7">LapA family protein</fullName>
    </submittedName>
</protein>
<keyword evidence="2 5" id="KW-0812">Transmembrane</keyword>
<evidence type="ECO:0000256" key="5">
    <source>
        <dbReference type="SAM" id="Phobius"/>
    </source>
</evidence>
<evidence type="ECO:0000256" key="3">
    <source>
        <dbReference type="ARBA" id="ARBA00022989"/>
    </source>
</evidence>
<sequence>MRAAISLILLFIVAAILLLLSSYNTSTIEFNYLLAVQSMPLAVALAICLFVGIILASCAWFYYLFKLRYQLQKKNWKINKLNREIELLRLQLKDQ</sequence>
<keyword evidence="3 5" id="KW-1133">Transmembrane helix</keyword>
<dbReference type="Proteomes" id="UP001467690">
    <property type="component" value="Unassembled WGS sequence"/>
</dbReference>
<dbReference type="Pfam" id="PF06305">
    <property type="entry name" value="LapA_dom"/>
    <property type="match status" value="1"/>
</dbReference>
<evidence type="ECO:0000256" key="1">
    <source>
        <dbReference type="ARBA" id="ARBA00022475"/>
    </source>
</evidence>
<feature type="domain" description="Lipopolysaccharide assembly protein A" evidence="6">
    <location>
        <begin position="24"/>
        <end position="86"/>
    </location>
</feature>
<evidence type="ECO:0000313" key="7">
    <source>
        <dbReference type="EMBL" id="MER2493411.1"/>
    </source>
</evidence>
<accession>A0ABV1RKF0</accession>
<evidence type="ECO:0000256" key="2">
    <source>
        <dbReference type="ARBA" id="ARBA00022692"/>
    </source>
</evidence>
<dbReference type="EMBL" id="JBELOE010000265">
    <property type="protein sequence ID" value="MER2493411.1"/>
    <property type="molecule type" value="Genomic_DNA"/>
</dbReference>
<keyword evidence="4 5" id="KW-0472">Membrane</keyword>
<evidence type="ECO:0000313" key="8">
    <source>
        <dbReference type="Proteomes" id="UP001467690"/>
    </source>
</evidence>
<dbReference type="RefSeq" id="WP_143872556.1">
    <property type="nucleotide sequence ID" value="NZ_CP041660.1"/>
</dbReference>
<feature type="transmembrane region" description="Helical" evidence="5">
    <location>
        <begin position="43"/>
        <end position="65"/>
    </location>
</feature>
<dbReference type="InterPro" id="IPR010445">
    <property type="entry name" value="LapA_dom"/>
</dbReference>
<name>A0ABV1RKF0_9ALTE</name>
<evidence type="ECO:0000256" key="4">
    <source>
        <dbReference type="ARBA" id="ARBA00023136"/>
    </source>
</evidence>
<evidence type="ECO:0000259" key="6">
    <source>
        <dbReference type="Pfam" id="PF06305"/>
    </source>
</evidence>
<organism evidence="7 8">
    <name type="scientific">Catenovulum sediminis</name>
    <dbReference type="NCBI Taxonomy" id="1740262"/>
    <lineage>
        <taxon>Bacteria</taxon>
        <taxon>Pseudomonadati</taxon>
        <taxon>Pseudomonadota</taxon>
        <taxon>Gammaproteobacteria</taxon>
        <taxon>Alteromonadales</taxon>
        <taxon>Alteromonadaceae</taxon>
        <taxon>Catenovulum</taxon>
    </lineage>
</organism>
<proteinExistence type="predicted"/>
<comment type="caution">
    <text evidence="7">The sequence shown here is derived from an EMBL/GenBank/DDBJ whole genome shotgun (WGS) entry which is preliminary data.</text>
</comment>
<gene>
    <name evidence="7" type="ORF">ABS311_16155</name>
</gene>
<keyword evidence="1" id="KW-1003">Cell membrane</keyword>
<keyword evidence="8" id="KW-1185">Reference proteome</keyword>